<sequence length="51" mass="5628">MAGMLDPNTMRTHGRIKGKTVLVLLDSGSSHSFIMRVSLLALVFNIWLKGN</sequence>
<dbReference type="EMBL" id="CM047898">
    <property type="protein sequence ID" value="KAJ0104876.1"/>
    <property type="molecule type" value="Genomic_DNA"/>
</dbReference>
<protein>
    <submittedName>
        <fullName evidence="1">Uncharacterized protein</fullName>
    </submittedName>
</protein>
<accession>A0ACC1BY17</accession>
<keyword evidence="2" id="KW-1185">Reference proteome</keyword>
<evidence type="ECO:0000313" key="1">
    <source>
        <dbReference type="EMBL" id="KAJ0104876.1"/>
    </source>
</evidence>
<gene>
    <name evidence="1" type="ORF">Patl1_18385</name>
</gene>
<proteinExistence type="predicted"/>
<comment type="caution">
    <text evidence="1">The sequence shown here is derived from an EMBL/GenBank/DDBJ whole genome shotgun (WGS) entry which is preliminary data.</text>
</comment>
<reference evidence="2" key="1">
    <citation type="journal article" date="2023" name="G3 (Bethesda)">
        <title>Genome assembly and association tests identify interacting loci associated with vigor, precocity, and sex in interspecific pistachio rootstocks.</title>
        <authorList>
            <person name="Palmer W."/>
            <person name="Jacygrad E."/>
            <person name="Sagayaradj S."/>
            <person name="Cavanaugh K."/>
            <person name="Han R."/>
            <person name="Bertier L."/>
            <person name="Beede B."/>
            <person name="Kafkas S."/>
            <person name="Golino D."/>
            <person name="Preece J."/>
            <person name="Michelmore R."/>
        </authorList>
    </citation>
    <scope>NUCLEOTIDE SEQUENCE [LARGE SCALE GENOMIC DNA]</scope>
</reference>
<evidence type="ECO:0000313" key="2">
    <source>
        <dbReference type="Proteomes" id="UP001164250"/>
    </source>
</evidence>
<organism evidence="1 2">
    <name type="scientific">Pistacia atlantica</name>
    <dbReference type="NCBI Taxonomy" id="434234"/>
    <lineage>
        <taxon>Eukaryota</taxon>
        <taxon>Viridiplantae</taxon>
        <taxon>Streptophyta</taxon>
        <taxon>Embryophyta</taxon>
        <taxon>Tracheophyta</taxon>
        <taxon>Spermatophyta</taxon>
        <taxon>Magnoliopsida</taxon>
        <taxon>eudicotyledons</taxon>
        <taxon>Gunneridae</taxon>
        <taxon>Pentapetalae</taxon>
        <taxon>rosids</taxon>
        <taxon>malvids</taxon>
        <taxon>Sapindales</taxon>
        <taxon>Anacardiaceae</taxon>
        <taxon>Pistacia</taxon>
    </lineage>
</organism>
<dbReference type="Proteomes" id="UP001164250">
    <property type="component" value="Chromosome 2"/>
</dbReference>
<name>A0ACC1BY17_9ROSI</name>